<dbReference type="GO" id="GO:0005789">
    <property type="term" value="C:endoplasmic reticulum membrane"/>
    <property type="evidence" value="ECO:0007669"/>
    <property type="project" value="UniProtKB-SubCell"/>
</dbReference>
<dbReference type="Pfam" id="PF16192">
    <property type="entry name" value="PMT_4TMC"/>
    <property type="match status" value="1"/>
</dbReference>
<feature type="transmembrane region" description="Helical" evidence="17">
    <location>
        <begin position="347"/>
        <end position="367"/>
    </location>
</feature>
<comment type="catalytic activity">
    <reaction evidence="15">
        <text>a di-trans,poly-cis-dolichyl beta-D-mannosyl phosphate + L-seryl-[protein] = 3-O-(alpha-D-mannosyl)-L-seryl-[protein] + a di-trans,poly-cis-dolichyl phosphate + H(+)</text>
        <dbReference type="Rhea" id="RHEA:17377"/>
        <dbReference type="Rhea" id="RHEA-COMP:9863"/>
        <dbReference type="Rhea" id="RHEA-COMP:13546"/>
        <dbReference type="Rhea" id="RHEA-COMP:19498"/>
        <dbReference type="Rhea" id="RHEA-COMP:19501"/>
        <dbReference type="ChEBI" id="CHEBI:15378"/>
        <dbReference type="ChEBI" id="CHEBI:29999"/>
        <dbReference type="ChEBI" id="CHEBI:57683"/>
        <dbReference type="ChEBI" id="CHEBI:58211"/>
        <dbReference type="ChEBI" id="CHEBI:137321"/>
        <dbReference type="EC" id="2.4.1.109"/>
    </reaction>
</comment>
<dbReference type="InterPro" id="IPR036259">
    <property type="entry name" value="MFS_trans_sf"/>
</dbReference>
<protein>
    <recommendedName>
        <fullName evidence="5">dolichyl-phosphate-mannose--protein mannosyltransferase</fullName>
        <ecNumber evidence="5">2.4.1.109</ecNumber>
    </recommendedName>
</protein>
<keyword evidence="12 17" id="KW-1133">Transmembrane helix</keyword>
<evidence type="ECO:0000259" key="19">
    <source>
        <dbReference type="PROSITE" id="PS50919"/>
    </source>
</evidence>
<feature type="region of interest" description="Disordered" evidence="16">
    <location>
        <begin position="708"/>
        <end position="730"/>
    </location>
</feature>
<dbReference type="PROSITE" id="PS50850">
    <property type="entry name" value="MFS"/>
    <property type="match status" value="1"/>
</dbReference>
<dbReference type="GO" id="GO:0022857">
    <property type="term" value="F:transmembrane transporter activity"/>
    <property type="evidence" value="ECO:0007669"/>
    <property type="project" value="InterPro"/>
</dbReference>
<feature type="transmembrane region" description="Helical" evidence="17">
    <location>
        <begin position="994"/>
        <end position="1014"/>
    </location>
</feature>
<dbReference type="FunFam" id="2.80.10.50:FF:000012">
    <property type="entry name" value="Protein O-mannosyl-transferase 1"/>
    <property type="match status" value="1"/>
</dbReference>
<evidence type="ECO:0000313" key="20">
    <source>
        <dbReference type="EMBL" id="TRX97345.1"/>
    </source>
</evidence>
<evidence type="ECO:0000256" key="14">
    <source>
        <dbReference type="ARBA" id="ARBA00045085"/>
    </source>
</evidence>
<dbReference type="Pfam" id="PF02366">
    <property type="entry name" value="PMT"/>
    <property type="match status" value="1"/>
</dbReference>
<keyword evidence="10" id="KW-0677">Repeat</keyword>
<evidence type="ECO:0000259" key="18">
    <source>
        <dbReference type="PROSITE" id="PS50850"/>
    </source>
</evidence>
<dbReference type="InterPro" id="IPR005828">
    <property type="entry name" value="MFS_sugar_transport-like"/>
</dbReference>
<dbReference type="PRINTS" id="PR00171">
    <property type="entry name" value="SUGRTRNSPORT"/>
</dbReference>
<organism evidence="20 21">
    <name type="scientific">Xylaria flabelliformis</name>
    <dbReference type="NCBI Taxonomy" id="2512241"/>
    <lineage>
        <taxon>Eukaryota</taxon>
        <taxon>Fungi</taxon>
        <taxon>Dikarya</taxon>
        <taxon>Ascomycota</taxon>
        <taxon>Pezizomycotina</taxon>
        <taxon>Sordariomycetes</taxon>
        <taxon>Xylariomycetidae</taxon>
        <taxon>Xylariales</taxon>
        <taxon>Xylariaceae</taxon>
        <taxon>Xylaria</taxon>
    </lineage>
</organism>
<feature type="transmembrane region" description="Helical" evidence="17">
    <location>
        <begin position="527"/>
        <end position="548"/>
    </location>
</feature>
<evidence type="ECO:0000256" key="17">
    <source>
        <dbReference type="SAM" id="Phobius"/>
    </source>
</evidence>
<keyword evidence="21" id="KW-1185">Reference proteome</keyword>
<keyword evidence="7" id="KW-0328">Glycosyltransferase</keyword>
<evidence type="ECO:0000256" key="6">
    <source>
        <dbReference type="ARBA" id="ARBA00022448"/>
    </source>
</evidence>
<keyword evidence="9 17" id="KW-0812">Transmembrane</keyword>
<evidence type="ECO:0000256" key="11">
    <source>
        <dbReference type="ARBA" id="ARBA00022824"/>
    </source>
</evidence>
<dbReference type="SUPFAM" id="SSF103473">
    <property type="entry name" value="MFS general substrate transporter"/>
    <property type="match status" value="1"/>
</dbReference>
<dbReference type="InterPro" id="IPR032421">
    <property type="entry name" value="PMT_4TMC"/>
</dbReference>
<feature type="compositionally biased region" description="Basic and acidic residues" evidence="16">
    <location>
        <begin position="127"/>
        <end position="142"/>
    </location>
</feature>
<evidence type="ECO:0000256" key="12">
    <source>
        <dbReference type="ARBA" id="ARBA00022989"/>
    </source>
</evidence>
<proteinExistence type="inferred from homology"/>
<feature type="transmembrane region" description="Helical" evidence="17">
    <location>
        <begin position="944"/>
        <end position="962"/>
    </location>
</feature>
<dbReference type="InterPro" id="IPR003663">
    <property type="entry name" value="Sugar/inositol_transpt"/>
</dbReference>
<evidence type="ECO:0000256" key="9">
    <source>
        <dbReference type="ARBA" id="ARBA00022692"/>
    </source>
</evidence>
<comment type="subcellular location">
    <subcellularLocation>
        <location evidence="1">Endoplasmic reticulum membrane</location>
        <topology evidence="1">Multi-pass membrane protein</topology>
    </subcellularLocation>
</comment>
<feature type="transmembrane region" description="Helical" evidence="17">
    <location>
        <begin position="323"/>
        <end position="341"/>
    </location>
</feature>
<comment type="pathway">
    <text evidence="2">Protein modification; protein glycosylation.</text>
</comment>
<dbReference type="EC" id="2.4.1.109" evidence="5"/>
<feature type="transmembrane region" description="Helical" evidence="17">
    <location>
        <begin position="292"/>
        <end position="311"/>
    </location>
</feature>
<name>A0A553IAY1_9PEZI</name>
<gene>
    <name evidence="20" type="ORF">FHL15_001623</name>
</gene>
<keyword evidence="8" id="KW-0808">Transferase</keyword>
<keyword evidence="11" id="KW-0256">Endoplasmic reticulum</keyword>
<dbReference type="InterPro" id="IPR036300">
    <property type="entry name" value="MIR_dom_sf"/>
</dbReference>
<feature type="transmembrane region" description="Helical" evidence="17">
    <location>
        <begin position="1400"/>
        <end position="1421"/>
    </location>
</feature>
<dbReference type="Gene3D" id="1.20.1250.20">
    <property type="entry name" value="MFS general substrate transporter like domains"/>
    <property type="match status" value="2"/>
</dbReference>
<feature type="region of interest" description="Disordered" evidence="16">
    <location>
        <begin position="104"/>
        <end position="151"/>
    </location>
</feature>
<evidence type="ECO:0000313" key="21">
    <source>
        <dbReference type="Proteomes" id="UP000319160"/>
    </source>
</evidence>
<feature type="transmembrane region" description="Helical" evidence="17">
    <location>
        <begin position="1080"/>
        <end position="1105"/>
    </location>
</feature>
<dbReference type="InterPro" id="IPR027005">
    <property type="entry name" value="PMT-like"/>
</dbReference>
<dbReference type="Pfam" id="PF02815">
    <property type="entry name" value="MIR"/>
    <property type="match status" value="1"/>
</dbReference>
<dbReference type="SUPFAM" id="SSF82109">
    <property type="entry name" value="MIR domain"/>
    <property type="match status" value="1"/>
</dbReference>
<dbReference type="Pfam" id="PF00083">
    <property type="entry name" value="Sugar_tr"/>
    <property type="match status" value="2"/>
</dbReference>
<evidence type="ECO:0000256" key="16">
    <source>
        <dbReference type="SAM" id="MobiDB-lite"/>
    </source>
</evidence>
<feature type="transmembrane region" description="Helical" evidence="17">
    <location>
        <begin position="462"/>
        <end position="483"/>
    </location>
</feature>
<evidence type="ECO:0000256" key="2">
    <source>
        <dbReference type="ARBA" id="ARBA00004922"/>
    </source>
</evidence>
<dbReference type="PANTHER" id="PTHR10050">
    <property type="entry name" value="DOLICHYL-PHOSPHATE-MANNOSE--PROTEIN MANNOSYLTRANSFERASE"/>
    <property type="match status" value="1"/>
</dbReference>
<evidence type="ECO:0000256" key="7">
    <source>
        <dbReference type="ARBA" id="ARBA00022676"/>
    </source>
</evidence>
<comment type="catalytic activity">
    <reaction evidence="14">
        <text>a di-trans,poly-cis-dolichyl beta-D-mannosyl phosphate + L-threonyl-[protein] = 3-O-(alpha-D-mannosyl)-L-threonyl-[protein] + a di-trans,poly-cis-dolichyl phosphate + H(+)</text>
        <dbReference type="Rhea" id="RHEA:53396"/>
        <dbReference type="Rhea" id="RHEA-COMP:11060"/>
        <dbReference type="Rhea" id="RHEA-COMP:13547"/>
        <dbReference type="Rhea" id="RHEA-COMP:19498"/>
        <dbReference type="Rhea" id="RHEA-COMP:19501"/>
        <dbReference type="ChEBI" id="CHEBI:15378"/>
        <dbReference type="ChEBI" id="CHEBI:30013"/>
        <dbReference type="ChEBI" id="CHEBI:57683"/>
        <dbReference type="ChEBI" id="CHEBI:58211"/>
        <dbReference type="ChEBI" id="CHEBI:137323"/>
        <dbReference type="EC" id="2.4.1.109"/>
    </reaction>
</comment>
<dbReference type="SMART" id="SM00472">
    <property type="entry name" value="MIR"/>
    <property type="match status" value="3"/>
</dbReference>
<dbReference type="Gene3D" id="2.80.10.50">
    <property type="match status" value="1"/>
</dbReference>
<dbReference type="InterPro" id="IPR020846">
    <property type="entry name" value="MFS_dom"/>
</dbReference>
<dbReference type="InterPro" id="IPR003342">
    <property type="entry name" value="ArnT-like_N"/>
</dbReference>
<dbReference type="STRING" id="2512241.A0A553IAY1"/>
<feature type="transmembrane region" description="Helical" evidence="17">
    <location>
        <begin position="1499"/>
        <end position="1521"/>
    </location>
</feature>
<evidence type="ECO:0000256" key="15">
    <source>
        <dbReference type="ARBA" id="ARBA00045102"/>
    </source>
</evidence>
<feature type="transmembrane region" description="Helical" evidence="17">
    <location>
        <begin position="503"/>
        <end position="520"/>
    </location>
</feature>
<dbReference type="UniPathway" id="UPA00378"/>
<dbReference type="Proteomes" id="UP000319160">
    <property type="component" value="Unassembled WGS sequence"/>
</dbReference>
<feature type="transmembrane region" description="Helical" evidence="17">
    <location>
        <begin position="253"/>
        <end position="272"/>
    </location>
</feature>
<dbReference type="OrthoDB" id="292747at2759"/>
<dbReference type="CDD" id="cd23284">
    <property type="entry name" value="beta-trefoil_MIR_PMT2-like"/>
    <property type="match status" value="1"/>
</dbReference>
<dbReference type="GO" id="GO:0004169">
    <property type="term" value="F:dolichyl-phosphate-mannose-protein mannosyltransferase activity"/>
    <property type="evidence" value="ECO:0007669"/>
    <property type="project" value="UniProtKB-EC"/>
</dbReference>
<dbReference type="EMBL" id="VFLP01000006">
    <property type="protein sequence ID" value="TRX97345.1"/>
    <property type="molecule type" value="Genomic_DNA"/>
</dbReference>
<accession>A0A553IAY1</accession>
<evidence type="ECO:0000256" key="5">
    <source>
        <dbReference type="ARBA" id="ARBA00012839"/>
    </source>
</evidence>
<comment type="similarity">
    <text evidence="3">Belongs to the glycosyltransferase 39 family.</text>
</comment>
<comment type="similarity">
    <text evidence="4">Belongs to the major facilitator superfamily. Sugar transporter (TC 2.A.1.1) family.</text>
</comment>
<dbReference type="InterPro" id="IPR016093">
    <property type="entry name" value="MIR_motif"/>
</dbReference>
<sequence length="1540" mass="173344">MSRLNKTKFQDTYLSRELPRREVVEMWDVTLPRIYLINSVSVLNLSFQCTGAYKSCPPIAVAYRQKPSLHSLLDVSLQHQYHCGPALLLNSAIFSKIPPSTPNRLPSNIPLRTLASRSDHGQSTSLLDDHRHRFSHERRSDDSADSDSWTDTGDLAEQLADEEDPLRKSLADTSLKDDLISGALKRHPKHNKRVQFKRSVDEHSYRSRSNSVGLIDKEAIQIPDVSPRRISRGERCIAAIMPGTGINGFTGKALIYFTSIFVSLGVFLFGYDQGVMSGIITDYFNNPSRAEIGTMVAILEVGAFISSLVVGRVGDIIGRRKTILYGSMIFFVGGALQSFATNMPMMMLGRIVAGLGVGSLSTIVPVYQSEISPPHNRGKLACIEFSGNIIGYTTSIWLQRWLLDNDHDEEGIVVIANLYGGGDIHNAKARDEYREIKMNVLLQRMEGERSYSEMFRRYKTRVFIAMSAQALAQLNGINVISYYAPYVFESAGWRGHDAIKMTGINGITYLLSTIPPWYIVDRWGRRVILLSGAVAMAISLSLVSYFIYLDVASTPTLVVAFVMIYNAAFGYSWGPIPWLYPPEILPLSIRSKGASLSTASNWAFNWLVGELTPVLQEWIKWRLYLVHAFFCVISFVVVYFIYPETCGVRLEDMDSLFGDASTAIGTPGMRSETGSFIRAGSPVPSLDLRGRPLGSDATIPPLDIDPPIVNIVDGKPTPRQRSESRNSRGRVGEWLTRMVGQTRGSSSSPASGTRYTALDQRGPGLETEMTRKRIAWANATTPRSKERTISLYRSFLHSKTTRMAEKNATIASGADPAGDVARRRNVPGPGVPGAVVPPPQPEERKIHGPKKILDEWEFIIAPLIFTAFAVFTRLWKIGLSPIVTWDEAHFGKFGSHYIKRELFFDVHPPLGKILVGLSGVLAGYNGSFEFKSGETYPAELDYTFMRAFNAFWGILCVPLAYYTALELKLKRPAVWLVTLMVLCENSYTTISRFILLDSMLLFGTVATVFCWAKFHGQQKYSFEPEWFFWLFMTGLSLGFVCSIKLVGLFVTAMVGIYTIEDLWNKFGNTKISYPVLAAHLSARVVGLIVIPFLVYLFSFALHFAILTRSGPGDAQMSSLFQANLQGSEIGRNSPLEVAWGSKVTIKNMGYGGGLLHSHIQTYPEGSGQQQVTCYHHKDANNEWWFYPNRSVADWTLDSEPQLINNGDVVRLIHTQTGRNLHSHDISAPVSKSHKEVSCYGNLTIGDDKDHWKVEIVKDVASRDKSKLRTLTTAFRLKNAVMGCYLRAANVNLPQWGFKQIEVTCDKKNNPKDTFTHWNIEAHTNDKLPPGDPGKYKSPFFHDFIHLNVAMMTSNNALVPDPDKQDDLASQWWQWPILNVGLRMCGWDDKIVKYFLLGNPFIYWVSTASLGLVGLVTVWYILRWQRGFKDLSQDEIDQIHYAGLYPILGWFLHYLPFVVMARVTYVHHYYPALYFAILALGFLVDFTLRKQQKAIQMPIYSVLYAIIIGLYIYFIPICWGMTGNNQQYKYMKWLDSWRISD</sequence>
<keyword evidence="13 17" id="KW-0472">Membrane</keyword>
<dbReference type="InterPro" id="IPR005829">
    <property type="entry name" value="Sugar_transporter_CS"/>
</dbReference>
<feature type="domain" description="MIR" evidence="19">
    <location>
        <begin position="1134"/>
        <end position="1188"/>
    </location>
</feature>
<feature type="transmembrane region" description="Helical" evidence="17">
    <location>
        <begin position="1442"/>
        <end position="1462"/>
    </location>
</feature>
<feature type="domain" description="MIR" evidence="19">
    <location>
        <begin position="1264"/>
        <end position="1322"/>
    </location>
</feature>
<evidence type="ECO:0000256" key="13">
    <source>
        <dbReference type="ARBA" id="ARBA00023136"/>
    </source>
</evidence>
<feature type="domain" description="MIR" evidence="19">
    <location>
        <begin position="1200"/>
        <end position="1256"/>
    </location>
</feature>
<feature type="transmembrane region" description="Helical" evidence="17">
    <location>
        <begin position="1468"/>
        <end position="1487"/>
    </location>
</feature>
<evidence type="ECO:0000256" key="1">
    <source>
        <dbReference type="ARBA" id="ARBA00004477"/>
    </source>
</evidence>
<feature type="transmembrane region" description="Helical" evidence="17">
    <location>
        <begin position="623"/>
        <end position="642"/>
    </location>
</feature>
<evidence type="ECO:0000256" key="10">
    <source>
        <dbReference type="ARBA" id="ARBA00022737"/>
    </source>
</evidence>
<comment type="caution">
    <text evidence="20">The sequence shown here is derived from an EMBL/GenBank/DDBJ whole genome shotgun (WGS) entry which is preliminary data.</text>
</comment>
<reference evidence="21" key="1">
    <citation type="submission" date="2019-06" db="EMBL/GenBank/DDBJ databases">
        <title>Draft genome sequence of the griseofulvin-producing fungus Xylaria cubensis strain G536.</title>
        <authorList>
            <person name="Mead M.E."/>
            <person name="Raja H.A."/>
            <person name="Steenwyk J.L."/>
            <person name="Knowles S.L."/>
            <person name="Oberlies N.H."/>
            <person name="Rokas A."/>
        </authorList>
    </citation>
    <scope>NUCLEOTIDE SEQUENCE [LARGE SCALE GENOMIC DNA]</scope>
    <source>
        <strain evidence="21">G536</strain>
    </source>
</reference>
<evidence type="ECO:0000256" key="8">
    <source>
        <dbReference type="ARBA" id="ARBA00022679"/>
    </source>
</evidence>
<evidence type="ECO:0000256" key="4">
    <source>
        <dbReference type="ARBA" id="ARBA00010992"/>
    </source>
</evidence>
<keyword evidence="6" id="KW-0813">Transport</keyword>
<dbReference type="PROSITE" id="PS00217">
    <property type="entry name" value="SUGAR_TRANSPORT_2"/>
    <property type="match status" value="1"/>
</dbReference>
<evidence type="ECO:0000256" key="3">
    <source>
        <dbReference type="ARBA" id="ARBA00007222"/>
    </source>
</evidence>
<dbReference type="PANTHER" id="PTHR10050:SF46">
    <property type="entry name" value="PROTEIN O-MANNOSYL-TRANSFERASE 2"/>
    <property type="match status" value="1"/>
</dbReference>
<feature type="transmembrane region" description="Helical" evidence="17">
    <location>
        <begin position="560"/>
        <end position="580"/>
    </location>
</feature>
<feature type="domain" description="Major facilitator superfamily (MFS) profile" evidence="18">
    <location>
        <begin position="258"/>
        <end position="646"/>
    </location>
</feature>
<feature type="transmembrane region" description="Helical" evidence="17">
    <location>
        <begin position="1026"/>
        <end position="1059"/>
    </location>
</feature>
<dbReference type="PROSITE" id="PS50919">
    <property type="entry name" value="MIR"/>
    <property type="match status" value="3"/>
</dbReference>